<dbReference type="Proteomes" id="UP000887574">
    <property type="component" value="Unplaced"/>
</dbReference>
<keyword evidence="1" id="KW-0812">Transmembrane</keyword>
<accession>A0A915EM72</accession>
<feature type="transmembrane region" description="Helical" evidence="1">
    <location>
        <begin position="89"/>
        <end position="110"/>
    </location>
</feature>
<proteinExistence type="predicted"/>
<sequence>MFRVPGLCAIPRMSYPAPPPYQQAQYSLPSSCYPNPVNCPPAVIYLHPPTHVGSTICSVNPQYCSDGVTRLAPAVCGEACESHRRRRSIGIVVVIVIFLCGLFVLIRVMGRRR</sequence>
<name>A0A915EM72_9BILA</name>
<evidence type="ECO:0000256" key="1">
    <source>
        <dbReference type="SAM" id="Phobius"/>
    </source>
</evidence>
<organism evidence="2 3">
    <name type="scientific">Ditylenchus dipsaci</name>
    <dbReference type="NCBI Taxonomy" id="166011"/>
    <lineage>
        <taxon>Eukaryota</taxon>
        <taxon>Metazoa</taxon>
        <taxon>Ecdysozoa</taxon>
        <taxon>Nematoda</taxon>
        <taxon>Chromadorea</taxon>
        <taxon>Rhabditida</taxon>
        <taxon>Tylenchina</taxon>
        <taxon>Tylenchomorpha</taxon>
        <taxon>Sphaerularioidea</taxon>
        <taxon>Anguinidae</taxon>
        <taxon>Anguininae</taxon>
        <taxon>Ditylenchus</taxon>
    </lineage>
</organism>
<evidence type="ECO:0000313" key="3">
    <source>
        <dbReference type="WBParaSite" id="jg8282"/>
    </source>
</evidence>
<keyword evidence="2" id="KW-1185">Reference proteome</keyword>
<dbReference type="WBParaSite" id="jg8282">
    <property type="protein sequence ID" value="jg8282"/>
    <property type="gene ID" value="jg8282"/>
</dbReference>
<dbReference type="AlphaFoldDB" id="A0A915EM72"/>
<keyword evidence="1" id="KW-0472">Membrane</keyword>
<reference evidence="3" key="1">
    <citation type="submission" date="2022-11" db="UniProtKB">
        <authorList>
            <consortium name="WormBaseParasite"/>
        </authorList>
    </citation>
    <scope>IDENTIFICATION</scope>
</reference>
<evidence type="ECO:0000313" key="2">
    <source>
        <dbReference type="Proteomes" id="UP000887574"/>
    </source>
</evidence>
<keyword evidence="1" id="KW-1133">Transmembrane helix</keyword>
<protein>
    <submittedName>
        <fullName evidence="3">Transmembrane protein</fullName>
    </submittedName>
</protein>